<evidence type="ECO:0000313" key="10">
    <source>
        <dbReference type="EMBL" id="MBB5174869.1"/>
    </source>
</evidence>
<comment type="similarity">
    <text evidence="2 8">Belongs to the ectoine synthase family.</text>
</comment>
<evidence type="ECO:0000256" key="1">
    <source>
        <dbReference type="ARBA" id="ARBA00005181"/>
    </source>
</evidence>
<dbReference type="GO" id="GO:0033990">
    <property type="term" value="F:ectoine synthase activity"/>
    <property type="evidence" value="ECO:0007669"/>
    <property type="project" value="UniProtKB-EC"/>
</dbReference>
<evidence type="ECO:0000256" key="4">
    <source>
        <dbReference type="ARBA" id="ARBA00019707"/>
    </source>
</evidence>
<reference evidence="10 11" key="1">
    <citation type="submission" date="2020-08" db="EMBL/GenBank/DDBJ databases">
        <title>Genomic Encyclopedia of Type Strains, Phase IV (KMG-IV): sequencing the most valuable type-strain genomes for metagenomic binning, comparative biology and taxonomic classification.</title>
        <authorList>
            <person name="Goeker M."/>
        </authorList>
    </citation>
    <scope>NUCLEOTIDE SEQUENCE [LARGE SCALE GENOMIC DNA]</scope>
    <source>
        <strain evidence="10 11">DSM 24696</strain>
    </source>
</reference>
<evidence type="ECO:0000256" key="6">
    <source>
        <dbReference type="ARBA" id="ARBA00033271"/>
    </source>
</evidence>
<comment type="pathway">
    <text evidence="1 8">Amine and polyamine biosynthesis; ectoine biosynthesis; L-ectoine from L-aspartate 4-semialdehyde: step 3/3.</text>
</comment>
<dbReference type="Pfam" id="PF06339">
    <property type="entry name" value="Ectoine_synth"/>
    <property type="match status" value="1"/>
</dbReference>
<dbReference type="AlphaFoldDB" id="A0A840QU99"/>
<accession>A0A840QU99</accession>
<evidence type="ECO:0000256" key="9">
    <source>
        <dbReference type="SAM" id="MobiDB-lite"/>
    </source>
</evidence>
<comment type="catalytic activity">
    <reaction evidence="7 8">
        <text>(2S)-4-acetamido-2-aminobutanoate = L-ectoine + H2O</text>
        <dbReference type="Rhea" id="RHEA:17281"/>
        <dbReference type="ChEBI" id="CHEBI:15377"/>
        <dbReference type="ChEBI" id="CHEBI:58515"/>
        <dbReference type="ChEBI" id="CHEBI:58929"/>
        <dbReference type="EC" id="4.2.1.108"/>
    </reaction>
</comment>
<dbReference type="InterPro" id="IPR011051">
    <property type="entry name" value="RmlC_Cupin_sf"/>
</dbReference>
<dbReference type="RefSeq" id="WP_184665270.1">
    <property type="nucleotide sequence ID" value="NZ_JACHHB010000017.1"/>
</dbReference>
<keyword evidence="5 8" id="KW-0456">Lyase</keyword>
<dbReference type="NCBIfam" id="NF009806">
    <property type="entry name" value="PRK13290.1"/>
    <property type="match status" value="1"/>
</dbReference>
<dbReference type="EC" id="4.2.1.108" evidence="3 8"/>
<comment type="caution">
    <text evidence="10">The sequence shown here is derived from an EMBL/GenBank/DDBJ whole genome shotgun (WGS) entry which is preliminary data.</text>
</comment>
<evidence type="ECO:0000256" key="3">
    <source>
        <dbReference type="ARBA" id="ARBA00013192"/>
    </source>
</evidence>
<dbReference type="Gene3D" id="2.60.120.10">
    <property type="entry name" value="Jelly Rolls"/>
    <property type="match status" value="1"/>
</dbReference>
<dbReference type="UniPathway" id="UPA00067">
    <property type="reaction ID" value="UER00123"/>
</dbReference>
<feature type="region of interest" description="Disordered" evidence="9">
    <location>
        <begin position="117"/>
        <end position="136"/>
    </location>
</feature>
<dbReference type="InterPro" id="IPR014710">
    <property type="entry name" value="RmlC-like_jellyroll"/>
</dbReference>
<dbReference type="EMBL" id="JACHHB010000017">
    <property type="protein sequence ID" value="MBB5174869.1"/>
    <property type="molecule type" value="Genomic_DNA"/>
</dbReference>
<gene>
    <name evidence="8" type="primary">ectC</name>
    <name evidence="10" type="ORF">HNQ41_003092</name>
</gene>
<evidence type="ECO:0000313" key="11">
    <source>
        <dbReference type="Proteomes" id="UP000551878"/>
    </source>
</evidence>
<feature type="compositionally biased region" description="Acidic residues" evidence="9">
    <location>
        <begin position="126"/>
        <end position="136"/>
    </location>
</feature>
<evidence type="ECO:0000256" key="2">
    <source>
        <dbReference type="ARBA" id="ARBA00009637"/>
    </source>
</evidence>
<evidence type="ECO:0000256" key="7">
    <source>
        <dbReference type="ARBA" id="ARBA00048714"/>
    </source>
</evidence>
<evidence type="ECO:0000256" key="8">
    <source>
        <dbReference type="HAMAP-Rule" id="MF_01255"/>
    </source>
</evidence>
<dbReference type="PANTHER" id="PTHR39289:SF1">
    <property type="entry name" value="L-ECTOINE SYNTHASE"/>
    <property type="match status" value="1"/>
</dbReference>
<keyword evidence="11" id="KW-1185">Reference proteome</keyword>
<dbReference type="CDD" id="cd06978">
    <property type="entry name" value="cupin_EctC"/>
    <property type="match status" value="1"/>
</dbReference>
<evidence type="ECO:0000256" key="5">
    <source>
        <dbReference type="ARBA" id="ARBA00023239"/>
    </source>
</evidence>
<dbReference type="Proteomes" id="UP000551878">
    <property type="component" value="Unassembled WGS sequence"/>
</dbReference>
<organism evidence="10 11">
    <name type="scientific">Texcoconibacillus texcoconensis</name>
    <dbReference type="NCBI Taxonomy" id="1095777"/>
    <lineage>
        <taxon>Bacteria</taxon>
        <taxon>Bacillati</taxon>
        <taxon>Bacillota</taxon>
        <taxon>Bacilli</taxon>
        <taxon>Bacillales</taxon>
        <taxon>Bacillaceae</taxon>
        <taxon>Texcoconibacillus</taxon>
    </lineage>
</organism>
<dbReference type="GO" id="GO:0019491">
    <property type="term" value="P:ectoine biosynthetic process"/>
    <property type="evidence" value="ECO:0007669"/>
    <property type="project" value="UniProtKB-UniRule"/>
</dbReference>
<dbReference type="InterPro" id="IPR010462">
    <property type="entry name" value="Ectoine_synth"/>
</dbReference>
<dbReference type="PANTHER" id="PTHR39289">
    <property type="match status" value="1"/>
</dbReference>
<name>A0A840QU99_9BACI</name>
<dbReference type="SUPFAM" id="SSF51182">
    <property type="entry name" value="RmlC-like cupins"/>
    <property type="match status" value="1"/>
</dbReference>
<protein>
    <recommendedName>
        <fullName evidence="4 8">L-ectoine synthase</fullName>
        <ecNumber evidence="3 8">4.2.1.108</ecNumber>
    </recommendedName>
    <alternativeName>
        <fullName evidence="6 8">N-acetyldiaminobutyrate dehydratase</fullName>
    </alternativeName>
</protein>
<proteinExistence type="inferred from homology"/>
<dbReference type="HAMAP" id="MF_01255">
    <property type="entry name" value="Ectoine_synth"/>
    <property type="match status" value="1"/>
</dbReference>
<sequence length="136" mass="15525">MKVVDLNDVIGSEQEVKGENWTSRRLLLKKDKMGYSVNDTIIHAGTETHIWYQNHLEAVYCIEGDGEVVTLKDNKVWPIKAGMIYALDEHDEHLLRANTQMRMVCVFNPPLSGKEVHDENGVYPVDTEDEDVANQK</sequence>
<comment type="function">
    <text evidence="8">Catalyzes the circularization of gamma-N-acetyl-alpha,gamma-diaminobutyric acid (ADABA) to ectoine (1,4,5,6-tetrahydro-2-methyl-4-pyrimidine carboxylic acid), which is an excellent osmoprotectant.</text>
</comment>